<feature type="region of interest" description="Disordered" evidence="1">
    <location>
        <begin position="318"/>
        <end position="355"/>
    </location>
</feature>
<protein>
    <submittedName>
        <fullName evidence="2">Uncharacterized protein</fullName>
    </submittedName>
</protein>
<feature type="compositionally biased region" description="Polar residues" evidence="1">
    <location>
        <begin position="318"/>
        <end position="341"/>
    </location>
</feature>
<gene>
    <name evidence="2" type="ORF">HJC23_005587</name>
</gene>
<feature type="compositionally biased region" description="Acidic residues" evidence="1">
    <location>
        <begin position="342"/>
        <end position="353"/>
    </location>
</feature>
<comment type="caution">
    <text evidence="2">The sequence shown here is derived from an EMBL/GenBank/DDBJ whole genome shotgun (WGS) entry which is preliminary data.</text>
</comment>
<organism evidence="2 3">
    <name type="scientific">Cyclotella cryptica</name>
    <dbReference type="NCBI Taxonomy" id="29204"/>
    <lineage>
        <taxon>Eukaryota</taxon>
        <taxon>Sar</taxon>
        <taxon>Stramenopiles</taxon>
        <taxon>Ochrophyta</taxon>
        <taxon>Bacillariophyta</taxon>
        <taxon>Coscinodiscophyceae</taxon>
        <taxon>Thalassiosirophycidae</taxon>
        <taxon>Stephanodiscales</taxon>
        <taxon>Stephanodiscaceae</taxon>
        <taxon>Cyclotella</taxon>
    </lineage>
</organism>
<keyword evidence="3" id="KW-1185">Reference proteome</keyword>
<evidence type="ECO:0000256" key="1">
    <source>
        <dbReference type="SAM" id="MobiDB-lite"/>
    </source>
</evidence>
<proteinExistence type="predicted"/>
<accession>A0ABD3PVH3</accession>
<evidence type="ECO:0000313" key="2">
    <source>
        <dbReference type="EMBL" id="KAL3790215.1"/>
    </source>
</evidence>
<evidence type="ECO:0000313" key="3">
    <source>
        <dbReference type="Proteomes" id="UP001516023"/>
    </source>
</evidence>
<dbReference type="EMBL" id="JABMIG020000131">
    <property type="protein sequence ID" value="KAL3790215.1"/>
    <property type="molecule type" value="Genomic_DNA"/>
</dbReference>
<name>A0ABD3PVH3_9STRA</name>
<dbReference type="Proteomes" id="UP001516023">
    <property type="component" value="Unassembled WGS sequence"/>
</dbReference>
<feature type="region of interest" description="Disordered" evidence="1">
    <location>
        <begin position="407"/>
        <end position="431"/>
    </location>
</feature>
<sequence length="448" mass="49736">MKSPGKDENAWAAFKQKLHRAHSIRKSLEEHGAMSHFEAQSRSIVGCNELWSQFQMEARDKKISTTAGVKEMLKLKQAEQQLHKDNSVTGGGSTIDAIDGTALLSALKQSRFSDSDISARERRSSFGSISSGGSRRKSEFTGNVRQLRRYSSISECMGNESGRSFLPHLPTKTHDIDDYCEAIRGNTHNVLSLYALQQNNKTSSTTFAHVFRSWKEGLEQKQVERQQQDKQRNVAASTCGIPSTKERTMTLKSAMETSKLTGSDIGRQRRSSCGVGIASVDVVASPPRRSCFLDYTYNRNNAHDHNSNIQLRTKVTTDQLAQNSQPQTSNRSPTLEASQYEQDSDFNSSDDDDKSNNGCFEYYPCRSRQMALEKSMRSSAKSSNRIAPSLLVWSNVGDHDNGCYEYPRHSRGKAAEKSLRSSGTSSSSIGSSLLVEWGDDCVSSDDSD</sequence>
<feature type="compositionally biased region" description="Low complexity" evidence="1">
    <location>
        <begin position="420"/>
        <end position="431"/>
    </location>
</feature>
<reference evidence="2 3" key="1">
    <citation type="journal article" date="2020" name="G3 (Bethesda)">
        <title>Improved Reference Genome for Cyclotella cryptica CCMP332, a Model for Cell Wall Morphogenesis, Salinity Adaptation, and Lipid Production in Diatoms (Bacillariophyta).</title>
        <authorList>
            <person name="Roberts W.R."/>
            <person name="Downey K.M."/>
            <person name="Ruck E.C."/>
            <person name="Traller J.C."/>
            <person name="Alverson A.J."/>
        </authorList>
    </citation>
    <scope>NUCLEOTIDE SEQUENCE [LARGE SCALE GENOMIC DNA]</scope>
    <source>
        <strain evidence="2 3">CCMP332</strain>
    </source>
</reference>
<feature type="compositionally biased region" description="Basic and acidic residues" evidence="1">
    <location>
        <begin position="407"/>
        <end position="419"/>
    </location>
</feature>
<dbReference type="AlphaFoldDB" id="A0ABD3PVH3"/>